<dbReference type="InterPro" id="IPR036941">
    <property type="entry name" value="Rcpt_L-dom_sf"/>
</dbReference>
<accession>A0A016STH5</accession>
<evidence type="ECO:0000313" key="2">
    <source>
        <dbReference type="EMBL" id="EYB93619.1"/>
    </source>
</evidence>
<feature type="domain" description="Receptor L-domain" evidence="1">
    <location>
        <begin position="16"/>
        <end position="58"/>
    </location>
</feature>
<dbReference type="InterPro" id="IPR000494">
    <property type="entry name" value="Rcpt_L-dom"/>
</dbReference>
<dbReference type="EMBL" id="JARK01001516">
    <property type="protein sequence ID" value="EYB93619.1"/>
    <property type="molecule type" value="Genomic_DNA"/>
</dbReference>
<comment type="caution">
    <text evidence="2">The sequence shown here is derived from an EMBL/GenBank/DDBJ whole genome shotgun (WGS) entry which is preliminary data.</text>
</comment>
<dbReference type="AlphaFoldDB" id="A0A016STH5"/>
<dbReference type="SUPFAM" id="SSF52058">
    <property type="entry name" value="L domain-like"/>
    <property type="match status" value="1"/>
</dbReference>
<gene>
    <name evidence="2" type="primary">Acey_s0180.g793</name>
    <name evidence="2" type="ORF">Y032_0180g793</name>
</gene>
<sequence>MICNLMDTLMSRLGVDDLTKLEQITTIWGTLIIANNTNIPDLKFLRYLRHIGEHALHGECEVLLKYIQSIQPAVSIGRKTMD</sequence>
<dbReference type="Pfam" id="PF01030">
    <property type="entry name" value="Recep_L_domain"/>
    <property type="match status" value="1"/>
</dbReference>
<keyword evidence="3" id="KW-1185">Reference proteome</keyword>
<proteinExistence type="predicted"/>
<reference evidence="3" key="1">
    <citation type="journal article" date="2015" name="Nat. Genet.">
        <title>The genome and transcriptome of the zoonotic hookworm Ancylostoma ceylanicum identify infection-specific gene families.</title>
        <authorList>
            <person name="Schwarz E.M."/>
            <person name="Hu Y."/>
            <person name="Antoshechkin I."/>
            <person name="Miller M.M."/>
            <person name="Sternberg P.W."/>
            <person name="Aroian R.V."/>
        </authorList>
    </citation>
    <scope>NUCLEOTIDE SEQUENCE</scope>
    <source>
        <strain evidence="3">HY135</strain>
    </source>
</reference>
<evidence type="ECO:0000259" key="1">
    <source>
        <dbReference type="Pfam" id="PF01030"/>
    </source>
</evidence>
<dbReference type="Proteomes" id="UP000024635">
    <property type="component" value="Unassembled WGS sequence"/>
</dbReference>
<protein>
    <recommendedName>
        <fullName evidence="1">Receptor L-domain domain-containing protein</fullName>
    </recommendedName>
</protein>
<organism evidence="2 3">
    <name type="scientific">Ancylostoma ceylanicum</name>
    <dbReference type="NCBI Taxonomy" id="53326"/>
    <lineage>
        <taxon>Eukaryota</taxon>
        <taxon>Metazoa</taxon>
        <taxon>Ecdysozoa</taxon>
        <taxon>Nematoda</taxon>
        <taxon>Chromadorea</taxon>
        <taxon>Rhabditida</taxon>
        <taxon>Rhabditina</taxon>
        <taxon>Rhabditomorpha</taxon>
        <taxon>Strongyloidea</taxon>
        <taxon>Ancylostomatidae</taxon>
        <taxon>Ancylostomatinae</taxon>
        <taxon>Ancylostoma</taxon>
    </lineage>
</organism>
<dbReference type="Gene3D" id="3.80.20.20">
    <property type="entry name" value="Receptor L-domain"/>
    <property type="match status" value="1"/>
</dbReference>
<name>A0A016STH5_9BILA</name>
<evidence type="ECO:0000313" key="3">
    <source>
        <dbReference type="Proteomes" id="UP000024635"/>
    </source>
</evidence>